<evidence type="ECO:0000313" key="3">
    <source>
        <dbReference type="Proteomes" id="UP001151760"/>
    </source>
</evidence>
<sequence>MKTPQKRKGLHAVPPTTEKTKSSQSQLHRNKVIIEDWVDSDDEETDVSESQKETAFNSENSETSFENRQYLHEVQMEVIIQGWNNRRPRILRVTHPSSRPSTTRTPHRTTNDPKKNLLNRSGKERKYCWNPKHTSTKLSKRVQRAIQKKHLKHAIIDSWMHWKYDMETRTKLLEALQTTAWILKNIISLCESLVWCKRHQRMKAVPMHKRTGECQHQKYQQVGLKAIWLGTHQEKNHQVRSWNRVPRINLRSEFFVWPRKKQERIKACQDSTQMVLPKERKELLMKL</sequence>
<protein>
    <submittedName>
        <fullName evidence="2">Uncharacterized protein</fullName>
    </submittedName>
</protein>
<name>A0ABQ4WCV0_9ASTR</name>
<evidence type="ECO:0000313" key="2">
    <source>
        <dbReference type="EMBL" id="GJS50668.1"/>
    </source>
</evidence>
<evidence type="ECO:0000256" key="1">
    <source>
        <dbReference type="SAM" id="MobiDB-lite"/>
    </source>
</evidence>
<comment type="caution">
    <text evidence="2">The sequence shown here is derived from an EMBL/GenBank/DDBJ whole genome shotgun (WGS) entry which is preliminary data.</text>
</comment>
<feature type="compositionally biased region" description="Polar residues" evidence="1">
    <location>
        <begin position="53"/>
        <end position="63"/>
    </location>
</feature>
<accession>A0ABQ4WCV0</accession>
<feature type="region of interest" description="Disordered" evidence="1">
    <location>
        <begin position="1"/>
        <end position="63"/>
    </location>
</feature>
<reference evidence="2" key="2">
    <citation type="submission" date="2022-01" db="EMBL/GenBank/DDBJ databases">
        <authorList>
            <person name="Yamashiro T."/>
            <person name="Shiraishi A."/>
            <person name="Satake H."/>
            <person name="Nakayama K."/>
        </authorList>
    </citation>
    <scope>NUCLEOTIDE SEQUENCE</scope>
</reference>
<keyword evidence="3" id="KW-1185">Reference proteome</keyword>
<feature type="region of interest" description="Disordered" evidence="1">
    <location>
        <begin position="90"/>
        <end position="117"/>
    </location>
</feature>
<feature type="compositionally biased region" description="Basic residues" evidence="1">
    <location>
        <begin position="1"/>
        <end position="10"/>
    </location>
</feature>
<organism evidence="2 3">
    <name type="scientific">Tanacetum coccineum</name>
    <dbReference type="NCBI Taxonomy" id="301880"/>
    <lineage>
        <taxon>Eukaryota</taxon>
        <taxon>Viridiplantae</taxon>
        <taxon>Streptophyta</taxon>
        <taxon>Embryophyta</taxon>
        <taxon>Tracheophyta</taxon>
        <taxon>Spermatophyta</taxon>
        <taxon>Magnoliopsida</taxon>
        <taxon>eudicotyledons</taxon>
        <taxon>Gunneridae</taxon>
        <taxon>Pentapetalae</taxon>
        <taxon>asterids</taxon>
        <taxon>campanulids</taxon>
        <taxon>Asterales</taxon>
        <taxon>Asteraceae</taxon>
        <taxon>Asteroideae</taxon>
        <taxon>Anthemideae</taxon>
        <taxon>Anthemidinae</taxon>
        <taxon>Tanacetum</taxon>
    </lineage>
</organism>
<gene>
    <name evidence="2" type="ORF">Tco_0624030</name>
</gene>
<dbReference type="EMBL" id="BQNB010008532">
    <property type="protein sequence ID" value="GJS50668.1"/>
    <property type="molecule type" value="Genomic_DNA"/>
</dbReference>
<feature type="compositionally biased region" description="Low complexity" evidence="1">
    <location>
        <begin position="94"/>
        <end position="104"/>
    </location>
</feature>
<reference evidence="2" key="1">
    <citation type="journal article" date="2022" name="Int. J. Mol. Sci.">
        <title>Draft Genome of Tanacetum Coccineum: Genomic Comparison of Closely Related Tanacetum-Family Plants.</title>
        <authorList>
            <person name="Yamashiro T."/>
            <person name="Shiraishi A."/>
            <person name="Nakayama K."/>
            <person name="Satake H."/>
        </authorList>
    </citation>
    <scope>NUCLEOTIDE SEQUENCE</scope>
</reference>
<dbReference type="Proteomes" id="UP001151760">
    <property type="component" value="Unassembled WGS sequence"/>
</dbReference>
<proteinExistence type="predicted"/>
<feature type="compositionally biased region" description="Acidic residues" evidence="1">
    <location>
        <begin position="36"/>
        <end position="47"/>
    </location>
</feature>